<evidence type="ECO:0000313" key="5">
    <source>
        <dbReference type="Proteomes" id="UP000001568"/>
    </source>
</evidence>
<keyword evidence="2" id="KW-0812">Transmembrane</keyword>
<dbReference type="SUPFAM" id="SSF49562">
    <property type="entry name" value="C2 domain (Calcium/lipid-binding domain, CaLB)"/>
    <property type="match status" value="1"/>
</dbReference>
<feature type="region of interest" description="Disordered" evidence="1">
    <location>
        <begin position="1"/>
        <end position="63"/>
    </location>
</feature>
<evidence type="ECO:0000256" key="1">
    <source>
        <dbReference type="SAM" id="MobiDB-lite"/>
    </source>
</evidence>
<keyword evidence="5" id="KW-1185">Reference proteome</keyword>
<dbReference type="eggNOG" id="KOG1028">
    <property type="taxonomic scope" value="Eukaryota"/>
</dbReference>
<dbReference type="AlphaFoldDB" id="A4RYC5"/>
<dbReference type="PANTHER" id="PTHR40849">
    <property type="entry name" value="C2 CALCIUM-DEPENDENT MEMBRANE TARGETING"/>
    <property type="match status" value="1"/>
</dbReference>
<dbReference type="InterPro" id="IPR035892">
    <property type="entry name" value="C2_domain_sf"/>
</dbReference>
<feature type="region of interest" description="Disordered" evidence="1">
    <location>
        <begin position="144"/>
        <end position="189"/>
    </location>
</feature>
<evidence type="ECO:0000259" key="3">
    <source>
        <dbReference type="PROSITE" id="PS50004"/>
    </source>
</evidence>
<dbReference type="PANTHER" id="PTHR40849:SF2">
    <property type="entry name" value="RGS DOMAIN-CONTAINING PROTEIN"/>
    <property type="match status" value="1"/>
</dbReference>
<protein>
    <recommendedName>
        <fullName evidence="3">C2 domain-containing protein</fullName>
    </recommendedName>
</protein>
<dbReference type="STRING" id="436017.A4RYC5"/>
<keyword evidence="2" id="KW-1133">Transmembrane helix</keyword>
<feature type="compositionally biased region" description="Basic and acidic residues" evidence="1">
    <location>
        <begin position="22"/>
        <end position="46"/>
    </location>
</feature>
<feature type="transmembrane region" description="Helical" evidence="2">
    <location>
        <begin position="636"/>
        <end position="660"/>
    </location>
</feature>
<keyword evidence="2" id="KW-0472">Membrane</keyword>
<dbReference type="KEGG" id="olu:OSTLU_24634"/>
<dbReference type="PROSITE" id="PS50004">
    <property type="entry name" value="C2"/>
    <property type="match status" value="1"/>
</dbReference>
<dbReference type="Pfam" id="PF00168">
    <property type="entry name" value="C2"/>
    <property type="match status" value="1"/>
</dbReference>
<dbReference type="GeneID" id="5002240"/>
<dbReference type="SMART" id="SM00239">
    <property type="entry name" value="C2"/>
    <property type="match status" value="1"/>
</dbReference>
<dbReference type="HOGENOM" id="CLU_357671_0_0_1"/>
<dbReference type="PRINTS" id="PR00360">
    <property type="entry name" value="C2DOMAIN"/>
</dbReference>
<dbReference type="Proteomes" id="UP000001568">
    <property type="component" value="Chromosome 6"/>
</dbReference>
<organism evidence="4 5">
    <name type="scientific">Ostreococcus lucimarinus (strain CCE9901)</name>
    <dbReference type="NCBI Taxonomy" id="436017"/>
    <lineage>
        <taxon>Eukaryota</taxon>
        <taxon>Viridiplantae</taxon>
        <taxon>Chlorophyta</taxon>
        <taxon>Mamiellophyceae</taxon>
        <taxon>Mamiellales</taxon>
        <taxon>Bathycoccaceae</taxon>
        <taxon>Ostreococcus</taxon>
    </lineage>
</organism>
<feature type="transmembrane region" description="Helical" evidence="2">
    <location>
        <begin position="904"/>
        <end position="924"/>
    </location>
</feature>
<feature type="region of interest" description="Disordered" evidence="1">
    <location>
        <begin position="86"/>
        <end position="126"/>
    </location>
</feature>
<dbReference type="InterPro" id="IPR000008">
    <property type="entry name" value="C2_dom"/>
</dbReference>
<feature type="compositionally biased region" description="Basic and acidic residues" evidence="1">
    <location>
        <begin position="159"/>
        <end position="171"/>
    </location>
</feature>
<proteinExistence type="predicted"/>
<sequence>MARGAARGTNEKGRARAPTTPRARDGDGARDAARTDAGDRPDAERRDDDDDDDVERARKRRATARAARLGFFGALRKAVERNALMMESDSSDDYDSDEDAAPERARAERRQSAWARAVGESDADELEKMMSDLSGAREMAMRMRSDVGGGGDAEEDATTAERERGAKREVEATPATSETKRGDEDDGSGGMAIAKRVAYEVGATGAAMFSSAGEATNEDEDGSAGSIFVDVRMIQCLSGLFIRVNVESGSGLLAMDAGETSDPYVKVSIVNSAGLAVDGQVHRTGYRPKTTNPVWNESFYMGSEKLRYKDCSLKFEVYDFDLMSADDAMGSATLPLTHFAKMKANFKDVKSVKDTDAKVIDPSPSLADALSKSPSQVPAAALHLHKVKNTPENRAPTHFDDGYFVERNSNELVVHFKLRPPRTSSFIFEEAKAMLSFAKQLVDPRNFGKSFNQTGVGLWLNSKVEQAVDVGKRRALKVIDATIEEKKNKVCELAVADRDMPSVIRNYLAGVVNMYISDIQQGLMSDLGIRLKILDSAKSQGSAQADQNDAEQVKRRSVPQSFSMKRSVFGLFESIRCWYLYNEVPGDLSIFGKVRNPYWWLFLVSKLYFGLGLQAFVFFIRLALVDRRDEWQMFEYIMVFKGIQFISGTISVFAGVFAFIQCAGVRDAGTTHTCDTTGPWVTEMQSCAIDSSTCVALNVGAYLVRIMMCWYAFHKLRRSFAFGRAIASDHRLVGARIRITTVGIGSRYKTYGALKKALKYIFVKRKETPLERFRRIVNLQLERLAAAKGIRGGTARARNAFKSFHYVHRIAKVKDYDVASGMHTLYYKDDLTHQRHQIDLGTVTYTVMKLKHIQPRRVQRILWIYELVTFAVTVGCSIRFLAWVDWGRGETWQLYGVAFWGQTLYNLLAFPFILMVIPGVNKLICHAPKTGYDRNGNLKRFRKRATFEEDIEDEPNPRSRCAPACYPFVKPWRV</sequence>
<dbReference type="OrthoDB" id="270970at2759"/>
<feature type="compositionally biased region" description="Acidic residues" evidence="1">
    <location>
        <begin position="89"/>
        <end position="100"/>
    </location>
</feature>
<dbReference type="RefSeq" id="XP_001418363.1">
    <property type="nucleotide sequence ID" value="XM_001418326.1"/>
</dbReference>
<evidence type="ECO:0000313" key="4">
    <source>
        <dbReference type="EMBL" id="ABO96656.1"/>
    </source>
</evidence>
<dbReference type="CDD" id="cd00030">
    <property type="entry name" value="C2"/>
    <property type="match status" value="1"/>
</dbReference>
<feature type="transmembrane region" description="Helical" evidence="2">
    <location>
        <begin position="598"/>
        <end position="624"/>
    </location>
</feature>
<dbReference type="OMA" id="WYLYNEV"/>
<accession>A4RYC5</accession>
<feature type="transmembrane region" description="Helical" evidence="2">
    <location>
        <begin position="695"/>
        <end position="713"/>
    </location>
</feature>
<dbReference type="EMBL" id="CP000586">
    <property type="protein sequence ID" value="ABO96656.1"/>
    <property type="molecule type" value="Genomic_DNA"/>
</dbReference>
<feature type="transmembrane region" description="Helical" evidence="2">
    <location>
        <begin position="861"/>
        <end position="884"/>
    </location>
</feature>
<dbReference type="Gramene" id="ABO96656">
    <property type="protein sequence ID" value="ABO96656"/>
    <property type="gene ID" value="OSTLU_24634"/>
</dbReference>
<name>A4RYC5_OSTLU</name>
<gene>
    <name evidence="4" type="ORF">OSTLU_24634</name>
</gene>
<feature type="domain" description="C2" evidence="3">
    <location>
        <begin position="223"/>
        <end position="349"/>
    </location>
</feature>
<dbReference type="Gene3D" id="2.60.40.150">
    <property type="entry name" value="C2 domain"/>
    <property type="match status" value="1"/>
</dbReference>
<feature type="compositionally biased region" description="Basic and acidic residues" evidence="1">
    <location>
        <begin position="101"/>
        <end position="111"/>
    </location>
</feature>
<reference evidence="4 5" key="1">
    <citation type="journal article" date="2007" name="Proc. Natl. Acad. Sci. U.S.A.">
        <title>The tiny eukaryote Ostreococcus provides genomic insights into the paradox of plankton speciation.</title>
        <authorList>
            <person name="Palenik B."/>
            <person name="Grimwood J."/>
            <person name="Aerts A."/>
            <person name="Rouze P."/>
            <person name="Salamov A."/>
            <person name="Putnam N."/>
            <person name="Dupont C."/>
            <person name="Jorgensen R."/>
            <person name="Derelle E."/>
            <person name="Rombauts S."/>
            <person name="Zhou K."/>
            <person name="Otillar R."/>
            <person name="Merchant S.S."/>
            <person name="Podell S."/>
            <person name="Gaasterland T."/>
            <person name="Napoli C."/>
            <person name="Gendler K."/>
            <person name="Manuell A."/>
            <person name="Tai V."/>
            <person name="Vallon O."/>
            <person name="Piganeau G."/>
            <person name="Jancek S."/>
            <person name="Heijde M."/>
            <person name="Jabbari K."/>
            <person name="Bowler C."/>
            <person name="Lohr M."/>
            <person name="Robbens S."/>
            <person name="Werner G."/>
            <person name="Dubchak I."/>
            <person name="Pazour G.J."/>
            <person name="Ren Q."/>
            <person name="Paulsen I."/>
            <person name="Delwiche C."/>
            <person name="Schmutz J."/>
            <person name="Rokhsar D."/>
            <person name="Van de Peer Y."/>
            <person name="Moreau H."/>
            <person name="Grigoriev I.V."/>
        </authorList>
    </citation>
    <scope>NUCLEOTIDE SEQUENCE [LARGE SCALE GENOMIC DNA]</scope>
    <source>
        <strain evidence="4 5">CCE9901</strain>
    </source>
</reference>
<evidence type="ECO:0000256" key="2">
    <source>
        <dbReference type="SAM" id="Phobius"/>
    </source>
</evidence>